<accession>A0A069RKR9</accession>
<dbReference type="Pfam" id="PF25137">
    <property type="entry name" value="ADH_Fe_C"/>
    <property type="match status" value="1"/>
</dbReference>
<evidence type="ECO:0000259" key="2">
    <source>
        <dbReference type="Pfam" id="PF00465"/>
    </source>
</evidence>
<dbReference type="SUPFAM" id="SSF56796">
    <property type="entry name" value="Dehydroquinate synthase-like"/>
    <property type="match status" value="1"/>
</dbReference>
<gene>
    <name evidence="4" type="primary">fucO</name>
    <name evidence="4" type="ORF">CLIT_2c03310</name>
</gene>
<dbReference type="FunFam" id="3.40.50.1970:FF:000003">
    <property type="entry name" value="Alcohol dehydrogenase, iron-containing"/>
    <property type="match status" value="1"/>
</dbReference>
<dbReference type="GO" id="GO:0004022">
    <property type="term" value="F:alcohol dehydrogenase (NAD+) activity"/>
    <property type="evidence" value="ECO:0007669"/>
    <property type="project" value="TreeGrafter"/>
</dbReference>
<dbReference type="Gene3D" id="1.20.1090.10">
    <property type="entry name" value="Dehydroquinate synthase-like - alpha domain"/>
    <property type="match status" value="1"/>
</dbReference>
<dbReference type="STRING" id="1121324.CLIT_2c03310"/>
<name>A0A069RKR9_PEPLI</name>
<dbReference type="EMBL" id="JJMM01000002">
    <property type="protein sequence ID" value="KDR96725.1"/>
    <property type="molecule type" value="Genomic_DNA"/>
</dbReference>
<reference evidence="4 5" key="1">
    <citation type="submission" date="2014-03" db="EMBL/GenBank/DDBJ databases">
        <title>Genome sequence of Clostridium litorale W6, DSM 5388.</title>
        <authorList>
            <person name="Poehlein A."/>
            <person name="Jagirdar A."/>
            <person name="Khonsari B."/>
            <person name="Chibani C.M."/>
            <person name="Gutierrez Gutierrez D.A."/>
            <person name="Davydova E."/>
            <person name="Alghaithi H.S."/>
            <person name="Nair K.P."/>
            <person name="Dhamotharan K."/>
            <person name="Chandran L."/>
            <person name="G W."/>
            <person name="Daniel R."/>
        </authorList>
    </citation>
    <scope>NUCLEOTIDE SEQUENCE [LARGE SCALE GENOMIC DNA]</scope>
    <source>
        <strain evidence="4 5">W6</strain>
    </source>
</reference>
<dbReference type="InterPro" id="IPR056798">
    <property type="entry name" value="ADH_Fe_C"/>
</dbReference>
<feature type="domain" description="Alcohol dehydrogenase iron-type/glycerol dehydrogenase GldA" evidence="2">
    <location>
        <begin position="9"/>
        <end position="175"/>
    </location>
</feature>
<dbReference type="eggNOG" id="COG1454">
    <property type="taxonomic scope" value="Bacteria"/>
</dbReference>
<evidence type="ECO:0000313" key="5">
    <source>
        <dbReference type="Proteomes" id="UP000027946"/>
    </source>
</evidence>
<organism evidence="4 5">
    <name type="scientific">Peptoclostridium litorale DSM 5388</name>
    <dbReference type="NCBI Taxonomy" id="1121324"/>
    <lineage>
        <taxon>Bacteria</taxon>
        <taxon>Bacillati</taxon>
        <taxon>Bacillota</taxon>
        <taxon>Clostridia</taxon>
        <taxon>Peptostreptococcales</taxon>
        <taxon>Peptoclostridiaceae</taxon>
        <taxon>Peptoclostridium</taxon>
    </lineage>
</organism>
<dbReference type="AlphaFoldDB" id="A0A069RKR9"/>
<dbReference type="OrthoDB" id="9804734at2"/>
<dbReference type="InterPro" id="IPR001670">
    <property type="entry name" value="ADH_Fe/GldA"/>
</dbReference>
<protein>
    <submittedName>
        <fullName evidence="4">Lactaldehyde reductase FucO</fullName>
        <ecNumber evidence="4">1.1.1.77</ecNumber>
    </submittedName>
</protein>
<dbReference type="RefSeq" id="WP_052635884.1">
    <property type="nucleotide sequence ID" value="NZ_FSRH01000001.1"/>
</dbReference>
<comment type="caution">
    <text evidence="4">The sequence shown here is derived from an EMBL/GenBank/DDBJ whole genome shotgun (WGS) entry which is preliminary data.</text>
</comment>
<dbReference type="PROSITE" id="PS00913">
    <property type="entry name" value="ADH_IRON_1"/>
    <property type="match status" value="1"/>
</dbReference>
<keyword evidence="5" id="KW-1185">Reference proteome</keyword>
<keyword evidence="1 4" id="KW-0560">Oxidoreductase</keyword>
<dbReference type="CDD" id="cd08181">
    <property type="entry name" value="PPD-like"/>
    <property type="match status" value="1"/>
</dbReference>
<evidence type="ECO:0000259" key="3">
    <source>
        <dbReference type="Pfam" id="PF25137"/>
    </source>
</evidence>
<dbReference type="Pfam" id="PF00465">
    <property type="entry name" value="Fe-ADH"/>
    <property type="match status" value="1"/>
</dbReference>
<proteinExistence type="predicted"/>
<dbReference type="EC" id="1.1.1.77" evidence="4"/>
<dbReference type="PANTHER" id="PTHR11496">
    <property type="entry name" value="ALCOHOL DEHYDROGENASE"/>
    <property type="match status" value="1"/>
</dbReference>
<dbReference type="PANTHER" id="PTHR11496:SF104">
    <property type="entry name" value="3-DEOXY-ALPHA-D-MANNO-OCTULOSONATE 8-OXIDASE"/>
    <property type="match status" value="1"/>
</dbReference>
<dbReference type="Gene3D" id="3.40.50.1970">
    <property type="match status" value="1"/>
</dbReference>
<dbReference type="InterPro" id="IPR039697">
    <property type="entry name" value="Alcohol_dehydrogenase_Fe"/>
</dbReference>
<evidence type="ECO:0000256" key="1">
    <source>
        <dbReference type="ARBA" id="ARBA00023002"/>
    </source>
</evidence>
<dbReference type="InterPro" id="IPR018211">
    <property type="entry name" value="ADH_Fe_CS"/>
</dbReference>
<evidence type="ECO:0000313" key="4">
    <source>
        <dbReference type="EMBL" id="KDR96725.1"/>
    </source>
</evidence>
<sequence length="366" mass="40328">MIEFDYYMPTKVLFGRDSLSKNKEVLKREGGRAFIVTGKSSSRKNGSLGDLESAMDEMGIEYSIFDDMQENPPLEMVEKAATMAKNMDAQFIVAVGGGSALDSAKGIAVLAKHKNLKARDLVRGDRHDGLSVIAIPTTSGTGSEVTQYAIFTDHEEKTKKNFSHCIFPKYAIVDPKYTQSMPHSVTVNTAVDALSHLVEGYMSSGANIVSDALAEKGLELFGRSMDSLKSGDFRYEDRENFMICSSIAGMVIAQAGTSLPHGMGYALTYFHGMEHGRANGILLKAYIEFCRDTVKKDTIVKKLGFSSVDEFGQFLREVLDVSCGAALVQVESYARDMMKNKKKLKNHPGCVEEKDILKIYRDSLNL</sequence>
<feature type="domain" description="Fe-containing alcohol dehydrogenase-like C-terminal" evidence="3">
    <location>
        <begin position="186"/>
        <end position="296"/>
    </location>
</feature>
<dbReference type="GO" id="GO:0046872">
    <property type="term" value="F:metal ion binding"/>
    <property type="evidence" value="ECO:0007669"/>
    <property type="project" value="InterPro"/>
</dbReference>
<dbReference type="Proteomes" id="UP000027946">
    <property type="component" value="Unassembled WGS sequence"/>
</dbReference>
<dbReference type="GO" id="GO:0008912">
    <property type="term" value="F:lactaldehyde reductase activity"/>
    <property type="evidence" value="ECO:0007669"/>
    <property type="project" value="UniProtKB-EC"/>
</dbReference>